<dbReference type="PANTHER" id="PTHR43649:SF12">
    <property type="entry name" value="DIACETYLCHITOBIOSE BINDING PROTEIN DASA"/>
    <property type="match status" value="1"/>
</dbReference>
<dbReference type="InterPro" id="IPR050490">
    <property type="entry name" value="Bact_solute-bd_prot1"/>
</dbReference>
<dbReference type="EMBL" id="JAUSRB010000002">
    <property type="protein sequence ID" value="MDP9868953.1"/>
    <property type="molecule type" value="Genomic_DNA"/>
</dbReference>
<dbReference type="Pfam" id="PF01547">
    <property type="entry name" value="SBP_bac_1"/>
    <property type="match status" value="1"/>
</dbReference>
<dbReference type="PROSITE" id="PS51318">
    <property type="entry name" value="TAT"/>
    <property type="match status" value="1"/>
</dbReference>
<accession>A0ABT9RI41</accession>
<keyword evidence="3" id="KW-1185">Reference proteome</keyword>
<keyword evidence="1" id="KW-0732">Signal</keyword>
<keyword evidence="2" id="KW-0813">Transport</keyword>
<evidence type="ECO:0000313" key="3">
    <source>
        <dbReference type="Proteomes" id="UP001230426"/>
    </source>
</evidence>
<dbReference type="SUPFAM" id="SSF53850">
    <property type="entry name" value="Periplasmic binding protein-like II"/>
    <property type="match status" value="1"/>
</dbReference>
<keyword evidence="2" id="KW-0762">Sugar transport</keyword>
<dbReference type="CDD" id="cd13585">
    <property type="entry name" value="PBP2_TMBP_like"/>
    <property type="match status" value="1"/>
</dbReference>
<evidence type="ECO:0000256" key="1">
    <source>
        <dbReference type="SAM" id="SignalP"/>
    </source>
</evidence>
<gene>
    <name evidence="2" type="ORF">J2S55_008219</name>
</gene>
<dbReference type="InterPro" id="IPR006311">
    <property type="entry name" value="TAT_signal"/>
</dbReference>
<dbReference type="RefSeq" id="WP_306872317.1">
    <property type="nucleotide sequence ID" value="NZ_JAUSRB010000002.1"/>
</dbReference>
<evidence type="ECO:0000313" key="2">
    <source>
        <dbReference type="EMBL" id="MDP9868953.1"/>
    </source>
</evidence>
<sequence length="422" mass="45319">MSTSLTSRRAFLSGSLLFVGGVALAACGKDDAVKAGAKVTLEQWYHAYGEAGTQQAVIRYAKEYTKANPDVAIKVNWIAGDYSAKLHSTLLTPKAPDLFEIGDFQYVDVKNGLLAPLDDIIKGQEAEYSKASLDSATADGKLYGLKMMDDAMVLYYRKSVLEKAGIAAPQTFAELAAAAKKLTSREQKGLFVGSDGIGNAGYLLLWSNGADLLDPEGKKVVFNSPEAIAALAGLKQLHDDKSLLLDFTTDWYDPAAFVQGAAAMQWCGLWAMPAIKKALGDDFGVVAWPKFGDTGQAVSRIGGWFAAVNAKGKHVEEAKKYLDWLWIKQTDLQKDWCVSYGFHVPARKSVAAQTTEFSSGPAKDAADILANTSRAYSNLWNTTMDSAFAQAVLKIAKSAGDAKSLLDEAAGKAQAELDKQLA</sequence>
<comment type="caution">
    <text evidence="2">The sequence shown here is derived from an EMBL/GenBank/DDBJ whole genome shotgun (WGS) entry which is preliminary data.</text>
</comment>
<feature type="chain" id="PRO_5045999030" evidence="1">
    <location>
        <begin position="26"/>
        <end position="422"/>
    </location>
</feature>
<feature type="signal peptide" evidence="1">
    <location>
        <begin position="1"/>
        <end position="25"/>
    </location>
</feature>
<protein>
    <submittedName>
        <fullName evidence="2">Multiple sugar transport system substrate-binding protein</fullName>
    </submittedName>
</protein>
<dbReference type="PANTHER" id="PTHR43649">
    <property type="entry name" value="ARABINOSE-BINDING PROTEIN-RELATED"/>
    <property type="match status" value="1"/>
</dbReference>
<proteinExistence type="predicted"/>
<dbReference type="Proteomes" id="UP001230426">
    <property type="component" value="Unassembled WGS sequence"/>
</dbReference>
<dbReference type="InterPro" id="IPR006059">
    <property type="entry name" value="SBP"/>
</dbReference>
<reference evidence="2 3" key="1">
    <citation type="submission" date="2023-07" db="EMBL/GenBank/DDBJ databases">
        <title>Sequencing the genomes of 1000 actinobacteria strains.</title>
        <authorList>
            <person name="Klenk H.-P."/>
        </authorList>
    </citation>
    <scope>NUCLEOTIDE SEQUENCE [LARGE SCALE GENOMIC DNA]</scope>
    <source>
        <strain evidence="2 3">DSM 44109</strain>
    </source>
</reference>
<dbReference type="Gene3D" id="3.40.190.10">
    <property type="entry name" value="Periplasmic binding protein-like II"/>
    <property type="match status" value="1"/>
</dbReference>
<name>A0ABT9RI41_9ACTN</name>
<organism evidence="2 3">
    <name type="scientific">Streptosporangium brasiliense</name>
    <dbReference type="NCBI Taxonomy" id="47480"/>
    <lineage>
        <taxon>Bacteria</taxon>
        <taxon>Bacillati</taxon>
        <taxon>Actinomycetota</taxon>
        <taxon>Actinomycetes</taxon>
        <taxon>Streptosporangiales</taxon>
        <taxon>Streptosporangiaceae</taxon>
        <taxon>Streptosporangium</taxon>
    </lineage>
</organism>